<name>A0ABY2DH53_9ACTN</name>
<protein>
    <recommendedName>
        <fullName evidence="3">DUF222 domain-containing protein</fullName>
    </recommendedName>
</protein>
<gene>
    <name evidence="1" type="ORF">E1091_11125</name>
</gene>
<dbReference type="EMBL" id="SMKE01000365">
    <property type="protein sequence ID" value="TDB94298.1"/>
    <property type="molecule type" value="Genomic_DNA"/>
</dbReference>
<keyword evidence="2" id="KW-1185">Reference proteome</keyword>
<sequence length="217" mass="23143">MNDLQHHPRTAGLARLLSDLDRCPHGRHEGDICHGWEPSRPDAGCEGGISLGNPHVPTGKTLGYTYGGQAIVMPERGQRADPVAWTSEVDGEYQPSEVEIIGIALSLALGGRHHALPRVIADLTDEQLDRLAAAALQLAVTIRGVRAIPPDPGVLTENAIVRATQLLASVPAEQMADGGIRDEAPVSLRRLHGLAAAIEELHPGAVDRVRRGMPRPV</sequence>
<dbReference type="Proteomes" id="UP000295626">
    <property type="component" value="Unassembled WGS sequence"/>
</dbReference>
<comment type="caution">
    <text evidence="1">The sequence shown here is derived from an EMBL/GenBank/DDBJ whole genome shotgun (WGS) entry which is preliminary data.</text>
</comment>
<proteinExistence type="predicted"/>
<evidence type="ECO:0000313" key="1">
    <source>
        <dbReference type="EMBL" id="TDB94298.1"/>
    </source>
</evidence>
<evidence type="ECO:0008006" key="3">
    <source>
        <dbReference type="Google" id="ProtNLM"/>
    </source>
</evidence>
<accession>A0ABY2DH53</accession>
<evidence type="ECO:0000313" key="2">
    <source>
        <dbReference type="Proteomes" id="UP000295626"/>
    </source>
</evidence>
<reference evidence="1 2" key="1">
    <citation type="submission" date="2019-02" db="EMBL/GenBank/DDBJ databases">
        <title>Draft genome sequences of novel Actinobacteria.</title>
        <authorList>
            <person name="Sahin N."/>
            <person name="Ay H."/>
            <person name="Saygin H."/>
        </authorList>
    </citation>
    <scope>NUCLEOTIDE SEQUENCE [LARGE SCALE GENOMIC DNA]</scope>
    <source>
        <strain evidence="1 2">JCM 30529</strain>
    </source>
</reference>
<organism evidence="1 2">
    <name type="scientific">Micromonospora fluostatini</name>
    <dbReference type="NCBI Taxonomy" id="1629071"/>
    <lineage>
        <taxon>Bacteria</taxon>
        <taxon>Bacillati</taxon>
        <taxon>Actinomycetota</taxon>
        <taxon>Actinomycetes</taxon>
        <taxon>Micromonosporales</taxon>
        <taxon>Micromonosporaceae</taxon>
        <taxon>Micromonospora</taxon>
    </lineage>
</organism>